<dbReference type="AlphaFoldDB" id="R7W904"/>
<organism evidence="1">
    <name type="scientific">Aegilops tauschii</name>
    <name type="common">Tausch's goatgrass</name>
    <name type="synonym">Aegilops squarrosa</name>
    <dbReference type="NCBI Taxonomy" id="37682"/>
    <lineage>
        <taxon>Eukaryota</taxon>
        <taxon>Viridiplantae</taxon>
        <taxon>Streptophyta</taxon>
        <taxon>Embryophyta</taxon>
        <taxon>Tracheophyta</taxon>
        <taxon>Spermatophyta</taxon>
        <taxon>Magnoliopsida</taxon>
        <taxon>Liliopsida</taxon>
        <taxon>Poales</taxon>
        <taxon>Poaceae</taxon>
        <taxon>BOP clade</taxon>
        <taxon>Pooideae</taxon>
        <taxon>Triticodae</taxon>
        <taxon>Triticeae</taxon>
        <taxon>Triticinae</taxon>
        <taxon>Aegilops</taxon>
    </lineage>
</organism>
<dbReference type="InterPro" id="IPR042885">
    <property type="entry name" value="HIPP47/16"/>
</dbReference>
<reference evidence="1" key="1">
    <citation type="submission" date="2015-06" db="UniProtKB">
        <authorList>
            <consortium name="EnsemblPlants"/>
        </authorList>
    </citation>
    <scope>IDENTIFICATION</scope>
</reference>
<evidence type="ECO:0008006" key="2">
    <source>
        <dbReference type="Google" id="ProtNLM"/>
    </source>
</evidence>
<dbReference type="PANTHER" id="PTHR46932:SF7">
    <property type="entry name" value="HMA DOMAIN-CONTAINING PROTEIN"/>
    <property type="match status" value="1"/>
</dbReference>
<protein>
    <recommendedName>
        <fullName evidence="2">HMA domain-containing protein</fullName>
    </recommendedName>
</protein>
<name>R7W904_AEGTA</name>
<dbReference type="EnsemblPlants" id="EMT17918">
    <property type="protein sequence ID" value="EMT17918"/>
    <property type="gene ID" value="F775_02490"/>
</dbReference>
<sequence>MAPAFRELALRVHLSHVYKYRDLSAPAAQVLGPPVPFTPIKSLLLLHRHLATQQQAMKQKIVIQLSMSCDKSRSKALTLAARAAGVTSMGITGDARDKLEVVGDGVDPVCLVSCLRKKLGHAQIIKVEEVKKPEEKKKDEPKPAVPVPVNPPPCYYPPSYYHHQYQAPHMVVCEDHVTARDPF</sequence>
<proteinExistence type="predicted"/>
<dbReference type="PANTHER" id="PTHR46932">
    <property type="entry name" value="HEAVY METAL-ASSOCIATED ISOPRENYLATED PLANT PROTEIN 47"/>
    <property type="match status" value="1"/>
</dbReference>
<evidence type="ECO:0000313" key="1">
    <source>
        <dbReference type="EnsemblPlants" id="EMT17918"/>
    </source>
</evidence>
<dbReference type="Gene3D" id="3.30.70.100">
    <property type="match status" value="1"/>
</dbReference>
<accession>R7W904</accession>